<sequence>MEDSQNDKRRYGTPDHENPEMTEEAIRRSIPAKQFFAERGLSMPGRPKSETPKVAVSLRLDQAVVDGFKADGPGWQTRINSVLAKSLKTKHSA</sequence>
<proteinExistence type="predicted"/>
<protein>
    <submittedName>
        <fullName evidence="2">BrnA antitoxin family protein</fullName>
    </submittedName>
</protein>
<organism evidence="2 3">
    <name type="scientific">Candidatus Devosia phytovorans</name>
    <dbReference type="NCBI Taxonomy" id="3121372"/>
    <lineage>
        <taxon>Bacteria</taxon>
        <taxon>Pseudomonadati</taxon>
        <taxon>Pseudomonadota</taxon>
        <taxon>Alphaproteobacteria</taxon>
        <taxon>Hyphomicrobiales</taxon>
        <taxon>Devosiaceae</taxon>
        <taxon>Devosia</taxon>
    </lineage>
</organism>
<evidence type="ECO:0000256" key="1">
    <source>
        <dbReference type="SAM" id="MobiDB-lite"/>
    </source>
</evidence>
<accession>A0AAJ6AZN4</accession>
<evidence type="ECO:0000313" key="2">
    <source>
        <dbReference type="EMBL" id="WEK04327.1"/>
    </source>
</evidence>
<evidence type="ECO:0000313" key="3">
    <source>
        <dbReference type="Proteomes" id="UP001217476"/>
    </source>
</evidence>
<feature type="region of interest" description="Disordered" evidence="1">
    <location>
        <begin position="1"/>
        <end position="23"/>
    </location>
</feature>
<reference evidence="2" key="1">
    <citation type="submission" date="2023-03" db="EMBL/GenBank/DDBJ databases">
        <title>Andean soil-derived lignocellulolytic bacterial consortium as a source of novel taxa and putative plastic-active enzymes.</title>
        <authorList>
            <person name="Diaz-Garcia L."/>
            <person name="Chuvochina M."/>
            <person name="Feuerriegel G."/>
            <person name="Bunk B."/>
            <person name="Sproer C."/>
            <person name="Streit W.R."/>
            <person name="Rodriguez L.M."/>
            <person name="Overmann J."/>
            <person name="Jimenez D.J."/>
        </authorList>
    </citation>
    <scope>NUCLEOTIDE SEQUENCE</scope>
    <source>
        <strain evidence="2">MAG 4196</strain>
    </source>
</reference>
<dbReference type="Proteomes" id="UP001217476">
    <property type="component" value="Chromosome"/>
</dbReference>
<dbReference type="AlphaFoldDB" id="A0AAJ6AZN4"/>
<dbReference type="Pfam" id="PF14384">
    <property type="entry name" value="BrnA_antitoxin"/>
    <property type="match status" value="1"/>
</dbReference>
<gene>
    <name evidence="2" type="ORF">P0Y65_19450</name>
</gene>
<dbReference type="InterPro" id="IPR025528">
    <property type="entry name" value="BrnA_antitoxin"/>
</dbReference>
<name>A0AAJ6AZN4_9HYPH</name>
<dbReference type="EMBL" id="CP119312">
    <property type="protein sequence ID" value="WEK04327.1"/>
    <property type="molecule type" value="Genomic_DNA"/>
</dbReference>